<gene>
    <name evidence="3" type="ORF">rosag_49340</name>
</gene>
<feature type="transmembrane region" description="Helical" evidence="2">
    <location>
        <begin position="6"/>
        <end position="23"/>
    </location>
</feature>
<dbReference type="Pfam" id="PF12669">
    <property type="entry name" value="FeoB_associated"/>
    <property type="match status" value="1"/>
</dbReference>
<keyword evidence="2" id="KW-1133">Transmembrane helix</keyword>
<evidence type="ECO:0000256" key="1">
    <source>
        <dbReference type="SAM" id="MobiDB-lite"/>
    </source>
</evidence>
<keyword evidence="2" id="KW-0472">Membrane</keyword>
<dbReference type="EMBL" id="BRXS01000010">
    <property type="protein sequence ID" value="GLC28421.1"/>
    <property type="molecule type" value="Genomic_DNA"/>
</dbReference>
<sequence>MGLMEMQTLIVIAIVAVALLFVGRRAWSTLRPKRDAGCGHDCGCGPAASRTEGDWSKT</sequence>
<keyword evidence="4" id="KW-1185">Reference proteome</keyword>
<reference evidence="3" key="1">
    <citation type="submission" date="2022-08" db="EMBL/GenBank/DDBJ databases">
        <title>Draft genome sequencing of Roseisolibacter agri AW1220.</title>
        <authorList>
            <person name="Tobiishi Y."/>
            <person name="Tonouchi A."/>
        </authorList>
    </citation>
    <scope>NUCLEOTIDE SEQUENCE</scope>
    <source>
        <strain evidence="3">AW1220</strain>
    </source>
</reference>
<evidence type="ECO:0000313" key="3">
    <source>
        <dbReference type="EMBL" id="GLC28421.1"/>
    </source>
</evidence>
<dbReference type="AlphaFoldDB" id="A0AA37V923"/>
<protein>
    <recommendedName>
        <fullName evidence="5">FeoB-associated Cys-rich membrane protein</fullName>
    </recommendedName>
</protein>
<evidence type="ECO:0000256" key="2">
    <source>
        <dbReference type="SAM" id="Phobius"/>
    </source>
</evidence>
<organism evidence="3 4">
    <name type="scientific">Roseisolibacter agri</name>
    <dbReference type="NCBI Taxonomy" id="2014610"/>
    <lineage>
        <taxon>Bacteria</taxon>
        <taxon>Pseudomonadati</taxon>
        <taxon>Gemmatimonadota</taxon>
        <taxon>Gemmatimonadia</taxon>
        <taxon>Gemmatimonadales</taxon>
        <taxon>Gemmatimonadaceae</taxon>
        <taxon>Roseisolibacter</taxon>
    </lineage>
</organism>
<feature type="region of interest" description="Disordered" evidence="1">
    <location>
        <begin position="35"/>
        <end position="58"/>
    </location>
</feature>
<keyword evidence="2" id="KW-0812">Transmembrane</keyword>
<comment type="caution">
    <text evidence="3">The sequence shown here is derived from an EMBL/GenBank/DDBJ whole genome shotgun (WGS) entry which is preliminary data.</text>
</comment>
<accession>A0AA37V923</accession>
<dbReference type="Proteomes" id="UP001161325">
    <property type="component" value="Unassembled WGS sequence"/>
</dbReference>
<evidence type="ECO:0000313" key="4">
    <source>
        <dbReference type="Proteomes" id="UP001161325"/>
    </source>
</evidence>
<evidence type="ECO:0008006" key="5">
    <source>
        <dbReference type="Google" id="ProtNLM"/>
    </source>
</evidence>
<proteinExistence type="predicted"/>
<name>A0AA37V923_9BACT</name>